<organism evidence="1 2">
    <name type="scientific">Pseudomonas amygdali pv. lachrymans str. M301315</name>
    <dbReference type="NCBI Taxonomy" id="629260"/>
    <lineage>
        <taxon>Bacteria</taxon>
        <taxon>Pseudomonadati</taxon>
        <taxon>Pseudomonadota</taxon>
        <taxon>Gammaproteobacteria</taxon>
        <taxon>Pseudomonadales</taxon>
        <taxon>Pseudomonadaceae</taxon>
        <taxon>Pseudomonas</taxon>
        <taxon>Pseudomonas amygdali</taxon>
    </lineage>
</organism>
<dbReference type="EMBL" id="CP031226">
    <property type="protein sequence ID" value="AXH60355.1"/>
    <property type="molecule type" value="Genomic_DNA"/>
</dbReference>
<dbReference type="GeneID" id="39474692"/>
<evidence type="ECO:0000313" key="2">
    <source>
        <dbReference type="Proteomes" id="UP000006426"/>
    </source>
</evidence>
<evidence type="ECO:0000313" key="1">
    <source>
        <dbReference type="EMBL" id="AXH60355.1"/>
    </source>
</evidence>
<protein>
    <recommendedName>
        <fullName evidence="3">DUF4194 domain-containing protein</fullName>
    </recommendedName>
</protein>
<geneLocation type="plasmid" evidence="2">
    <name>pmppla107</name>
</geneLocation>
<dbReference type="InterPro" id="IPR053841">
    <property type="entry name" value="MksE"/>
</dbReference>
<name>A0AAD0PX32_PSEAV</name>
<gene>
    <name evidence="1" type="ORF">PLA107_034865</name>
</gene>
<dbReference type="Proteomes" id="UP000006426">
    <property type="component" value="Plasmid pmppla107"/>
</dbReference>
<evidence type="ECO:0008006" key="3">
    <source>
        <dbReference type="Google" id="ProtNLM"/>
    </source>
</evidence>
<dbReference type="AlphaFoldDB" id="A0AAD0PX32"/>
<keyword evidence="1" id="KW-0614">Plasmid</keyword>
<accession>A0AAD0PX32</accession>
<dbReference type="RefSeq" id="WP_005742500.1">
    <property type="nucleotide sequence ID" value="NZ_CP031226.1"/>
</dbReference>
<reference evidence="1 2" key="1">
    <citation type="journal article" date="2011" name="PLoS Pathog.">
        <title>Dynamic evolution of pathogenicity revealed by sequencing and comparative genomics of 19 Pseudomonas syringae isolates.</title>
        <authorList>
            <person name="Baltrus D.A."/>
            <person name="Nishimura M.T."/>
            <person name="Romanchuk A."/>
            <person name="Chang J.H."/>
            <person name="Mukhtar M.S."/>
            <person name="Cherkis K."/>
            <person name="Roach J."/>
            <person name="Grant S.R."/>
            <person name="Jones C.D."/>
            <person name="Dangl J.L."/>
        </authorList>
    </citation>
    <scope>NUCLEOTIDE SEQUENCE [LARGE SCALE GENOMIC DNA]</scope>
    <source>
        <strain evidence="1 2">M301315</strain>
    </source>
</reference>
<sequence>MDITSDAISNELQDQALRLAQEVEATAACTQRLRELLPNSAEIMAQLNSGTFISSSGHIKLHKELNRHAKAYSDLLELSGNILAHHSSGFYFLKPKDGAVINLRERQMAAAIFCLVEFMSDRGLPVEAMINSEEPISLTDISALVDHHRERLSELALGTQDEFIANGLKKLCEAGVMHTQQNSKGEISYCFGIPTYYYLDIAKNLAKEAAAEGNDQLDVLEGQSSVIL</sequence>
<proteinExistence type="predicted"/>
<dbReference type="Pfam" id="PF21980">
    <property type="entry name" value="MksE"/>
    <property type="match status" value="1"/>
</dbReference>